<dbReference type="HOGENOM" id="CLU_005517_0_0_1"/>
<accession>H3H9U9</accession>
<feature type="compositionally biased region" description="Low complexity" evidence="2">
    <location>
        <begin position="395"/>
        <end position="404"/>
    </location>
</feature>
<dbReference type="EMBL" id="DS568175">
    <property type="status" value="NOT_ANNOTATED_CDS"/>
    <property type="molecule type" value="Genomic_DNA"/>
</dbReference>
<keyword evidence="1" id="KW-0175">Coiled coil</keyword>
<proteinExistence type="predicted"/>
<dbReference type="VEuPathDB" id="FungiDB:KRP22_3001"/>
<feature type="compositionally biased region" description="Acidic residues" evidence="2">
    <location>
        <begin position="1"/>
        <end position="30"/>
    </location>
</feature>
<dbReference type="EnsemblProtists" id="Phyra87650">
    <property type="protein sequence ID" value="Phyra87650"/>
    <property type="gene ID" value="Phyra87650"/>
</dbReference>
<reference evidence="3" key="2">
    <citation type="submission" date="2015-06" db="UniProtKB">
        <authorList>
            <consortium name="EnsemblProtists"/>
        </authorList>
    </citation>
    <scope>IDENTIFICATION</scope>
    <source>
        <strain evidence="3">Pr102</strain>
    </source>
</reference>
<organism evidence="3 4">
    <name type="scientific">Phytophthora ramorum</name>
    <name type="common">Sudden oak death agent</name>
    <dbReference type="NCBI Taxonomy" id="164328"/>
    <lineage>
        <taxon>Eukaryota</taxon>
        <taxon>Sar</taxon>
        <taxon>Stramenopiles</taxon>
        <taxon>Oomycota</taxon>
        <taxon>Peronosporomycetes</taxon>
        <taxon>Peronosporales</taxon>
        <taxon>Peronosporaceae</taxon>
        <taxon>Phytophthora</taxon>
    </lineage>
</organism>
<evidence type="ECO:0000256" key="1">
    <source>
        <dbReference type="SAM" id="Coils"/>
    </source>
</evidence>
<evidence type="ECO:0000256" key="2">
    <source>
        <dbReference type="SAM" id="MobiDB-lite"/>
    </source>
</evidence>
<feature type="region of interest" description="Disordered" evidence="2">
    <location>
        <begin position="1"/>
        <end position="43"/>
    </location>
</feature>
<feature type="region of interest" description="Disordered" evidence="2">
    <location>
        <begin position="360"/>
        <end position="440"/>
    </location>
</feature>
<feature type="coiled-coil region" evidence="1">
    <location>
        <begin position="259"/>
        <end position="293"/>
    </location>
</feature>
<sequence>PPPVDDEEEEVEEELPEEEEAPDDAADESVDAPSGRSSAQTPSRLLLLDRALALQGESALPSGRDIPHDRQLPAPARYEVPPEHTSGRQVRLVGVPATESHNDGKTFTQNGYGGLEALMQMNELTIGSLAQLYDFFDENVDIHDYVLTPRKKPLSEDDMEHQLGHVGLKREIASILTEFGPENLAQRVFGTVDVLQKVMARYRRVREQVDDSSSAVHDAVEARDELLVVKQDYQFQTDYWSRKVAEVLAEKDEVVRSSREDITQLLKEHADDKRHLKEQVATLTRRLDDSEAHRKMLSDRLRQTRLEVADVMNFLSDHSQLYLNWPRLRDLLVHFRNGTRVPSGWNTMITVVANDDPNFAPTPYTRMNRPHSDDDGEFKDSGPPSDALTVDLTQDSSSGVPGDSSPKRKRSSGGKSRGSSRKVPDDIQDFPSEWDRTSDEQCLQDTSNISSEQDAYKTLADFPVVWDQLRLDVQMLMRSGVGYSGAVELLDQDQREDLDDEVLNALDDWMDFVCGNFRAIWDILHWLTLDRSSDAPPGILKIQTKRARRHEGFRKKALALQKKLSTKLPSSIWNEPGVWKFPNKICHWILMDKQHFKPGTSECYSLQEQMELLDRREPARAQWSFCSTDAERIAHLPENVRRGLIPADERDPVTDIFS</sequence>
<protein>
    <submittedName>
        <fullName evidence="3">Uncharacterized protein</fullName>
    </submittedName>
</protein>
<name>H3H9U9_PHYRM</name>
<keyword evidence="4" id="KW-1185">Reference proteome</keyword>
<dbReference type="InParanoid" id="H3H9U9"/>
<dbReference type="Proteomes" id="UP000005238">
    <property type="component" value="Unassembled WGS sequence"/>
</dbReference>
<dbReference type="VEuPathDB" id="FungiDB:KRP23_2513"/>
<feature type="region of interest" description="Disordered" evidence="2">
    <location>
        <begin position="58"/>
        <end position="87"/>
    </location>
</feature>
<evidence type="ECO:0000313" key="3">
    <source>
        <dbReference type="EnsemblProtists" id="Phyra87650"/>
    </source>
</evidence>
<dbReference type="VEuPathDB" id="FungiDB:KRP22_12887"/>
<reference evidence="4" key="1">
    <citation type="journal article" date="2006" name="Science">
        <title>Phytophthora genome sequences uncover evolutionary origins and mechanisms of pathogenesis.</title>
        <authorList>
            <person name="Tyler B.M."/>
            <person name="Tripathy S."/>
            <person name="Zhang X."/>
            <person name="Dehal P."/>
            <person name="Jiang R.H."/>
            <person name="Aerts A."/>
            <person name="Arredondo F.D."/>
            <person name="Baxter L."/>
            <person name="Bensasson D."/>
            <person name="Beynon J.L."/>
            <person name="Chapman J."/>
            <person name="Damasceno C.M."/>
            <person name="Dorrance A.E."/>
            <person name="Dou D."/>
            <person name="Dickerman A.W."/>
            <person name="Dubchak I.L."/>
            <person name="Garbelotto M."/>
            <person name="Gijzen M."/>
            <person name="Gordon S.G."/>
            <person name="Govers F."/>
            <person name="Grunwald N.J."/>
            <person name="Huang W."/>
            <person name="Ivors K.L."/>
            <person name="Jones R.W."/>
            <person name="Kamoun S."/>
            <person name="Krampis K."/>
            <person name="Lamour K.H."/>
            <person name="Lee M.K."/>
            <person name="McDonald W.H."/>
            <person name="Medina M."/>
            <person name="Meijer H.J."/>
            <person name="Nordberg E.K."/>
            <person name="Maclean D.J."/>
            <person name="Ospina-Giraldo M.D."/>
            <person name="Morris P.F."/>
            <person name="Phuntumart V."/>
            <person name="Putnam N.H."/>
            <person name="Rash S."/>
            <person name="Rose J.K."/>
            <person name="Sakihama Y."/>
            <person name="Salamov A.A."/>
            <person name="Savidor A."/>
            <person name="Scheuring C.F."/>
            <person name="Smith B.M."/>
            <person name="Sobral B.W."/>
            <person name="Terry A."/>
            <person name="Torto-Alalibo T.A."/>
            <person name="Win J."/>
            <person name="Xu Z."/>
            <person name="Zhang H."/>
            <person name="Grigoriev I.V."/>
            <person name="Rokhsar D.S."/>
            <person name="Boore J.L."/>
        </authorList>
    </citation>
    <scope>NUCLEOTIDE SEQUENCE [LARGE SCALE GENOMIC DNA]</scope>
    <source>
        <strain evidence="4">Pr102</strain>
    </source>
</reference>
<dbReference type="AlphaFoldDB" id="H3H9U9"/>
<dbReference type="eggNOG" id="ENOG502RG0K">
    <property type="taxonomic scope" value="Eukaryota"/>
</dbReference>
<evidence type="ECO:0000313" key="4">
    <source>
        <dbReference type="Proteomes" id="UP000005238"/>
    </source>
</evidence>